<proteinExistence type="predicted"/>
<evidence type="ECO:0000313" key="1">
    <source>
        <dbReference type="EMBL" id="OKY77735.1"/>
    </source>
</evidence>
<evidence type="ECO:0000313" key="2">
    <source>
        <dbReference type="Proteomes" id="UP000185744"/>
    </source>
</evidence>
<sequence length="106" mass="12086">MTEILVKPGACKFETKIKATIKDKKTREMDVEIESECKDVKKLSRSLKNINSLEVLDSNFIDNEIYKKADKYLEHVTCPIPCAILKAIEAEAGLALKKDVRIEFKK</sequence>
<dbReference type="InterPro" id="IPR054227">
    <property type="entry name" value="DUF6951"/>
</dbReference>
<keyword evidence="2" id="KW-1185">Reference proteome</keyword>
<reference evidence="1" key="1">
    <citation type="submission" date="2016-12" db="EMBL/GenBank/DDBJ databases">
        <title>Discovery of methanogenic haloarchaea.</title>
        <authorList>
            <person name="Sorokin D.Y."/>
            <person name="Makarova K.S."/>
            <person name="Abbas B."/>
            <person name="Ferrer M."/>
            <person name="Golyshin P.N."/>
        </authorList>
    </citation>
    <scope>NUCLEOTIDE SEQUENCE [LARGE SCALE GENOMIC DNA]</scope>
    <source>
        <strain evidence="1">HMET1</strain>
    </source>
</reference>
<dbReference type="EMBL" id="MSDW01000001">
    <property type="protein sequence ID" value="OKY77735.1"/>
    <property type="molecule type" value="Genomic_DNA"/>
</dbReference>
<dbReference type="STRING" id="1903181.BTN85_0203"/>
<dbReference type="InParanoid" id="A0A1Q6DTQ8"/>
<gene>
    <name evidence="1" type="ORF">BTN85_0203</name>
</gene>
<dbReference type="AlphaFoldDB" id="A0A1Q6DTQ8"/>
<dbReference type="Proteomes" id="UP000185744">
    <property type="component" value="Unassembled WGS sequence"/>
</dbReference>
<accession>A0A1Q6DTQ8</accession>
<protein>
    <submittedName>
        <fullName evidence="1">Uncharacterized protein</fullName>
    </submittedName>
</protein>
<comment type="caution">
    <text evidence="1">The sequence shown here is derived from an EMBL/GenBank/DDBJ whole genome shotgun (WGS) entry which is preliminary data.</text>
</comment>
<organism evidence="1 2">
    <name type="scientific">Methanohalarchaeum thermophilum</name>
    <dbReference type="NCBI Taxonomy" id="1903181"/>
    <lineage>
        <taxon>Archaea</taxon>
        <taxon>Methanobacteriati</taxon>
        <taxon>Methanobacteriota</taxon>
        <taxon>Methanonatronarchaeia</taxon>
        <taxon>Methanonatronarchaeales</taxon>
        <taxon>Methanonatronarchaeaceae</taxon>
        <taxon>Candidatus Methanohalarchaeum</taxon>
    </lineage>
</organism>
<name>A0A1Q6DTQ8_METT1</name>
<dbReference type="Pfam" id="PF22263">
    <property type="entry name" value="DUF6951"/>
    <property type="match status" value="1"/>
</dbReference>